<evidence type="ECO:0000313" key="1">
    <source>
        <dbReference type="EMBL" id="SUZ86190.1"/>
    </source>
</evidence>
<proteinExistence type="predicted"/>
<organism evidence="1">
    <name type="scientific">marine metagenome</name>
    <dbReference type="NCBI Taxonomy" id="408172"/>
    <lineage>
        <taxon>unclassified sequences</taxon>
        <taxon>metagenomes</taxon>
        <taxon>ecological metagenomes</taxon>
    </lineage>
</organism>
<dbReference type="InterPro" id="IPR013783">
    <property type="entry name" value="Ig-like_fold"/>
</dbReference>
<dbReference type="EMBL" id="UINC01001670">
    <property type="protein sequence ID" value="SUZ86190.1"/>
    <property type="molecule type" value="Genomic_DNA"/>
</dbReference>
<protein>
    <submittedName>
        <fullName evidence="1">Uncharacterized protein</fullName>
    </submittedName>
</protein>
<reference evidence="1" key="1">
    <citation type="submission" date="2018-05" db="EMBL/GenBank/DDBJ databases">
        <authorList>
            <person name="Lanie J.A."/>
            <person name="Ng W.-L."/>
            <person name="Kazmierczak K.M."/>
            <person name="Andrzejewski T.M."/>
            <person name="Davidsen T.M."/>
            <person name="Wayne K.J."/>
            <person name="Tettelin H."/>
            <person name="Glass J.I."/>
            <person name="Rusch D."/>
            <person name="Podicherti R."/>
            <person name="Tsui H.-C.T."/>
            <person name="Winkler M.E."/>
        </authorList>
    </citation>
    <scope>NUCLEOTIDE SEQUENCE</scope>
</reference>
<gene>
    <name evidence="1" type="ORF">METZ01_LOCUS39044</name>
</gene>
<name>A0A381R3T3_9ZZZZ</name>
<dbReference type="AlphaFoldDB" id="A0A381R3T3"/>
<dbReference type="Gene3D" id="2.60.40.10">
    <property type="entry name" value="Immunoglobulins"/>
    <property type="match status" value="1"/>
</dbReference>
<sequence>MFVLSCDIDEQVSVSLPITDIDMEVPSITINQPLTDSIYVTGQTIDFDITASDDLAILAVFLEIDGVEIFLNNDMSTDSLITTFQTNYGFDSTNFCSASCGATTENSFIVKAWVSDYAGNTSLDWIRVEFSYSESDDDDSQ</sequence>
<accession>A0A381R3T3</accession>